<name>A0A1B6LYU9_9HEMI</name>
<dbReference type="AlphaFoldDB" id="A0A1B6LYU9"/>
<evidence type="ECO:0008006" key="3">
    <source>
        <dbReference type="Google" id="ProtNLM"/>
    </source>
</evidence>
<organism evidence="2">
    <name type="scientific">Graphocephala atropunctata</name>
    <dbReference type="NCBI Taxonomy" id="36148"/>
    <lineage>
        <taxon>Eukaryota</taxon>
        <taxon>Metazoa</taxon>
        <taxon>Ecdysozoa</taxon>
        <taxon>Arthropoda</taxon>
        <taxon>Hexapoda</taxon>
        <taxon>Insecta</taxon>
        <taxon>Pterygota</taxon>
        <taxon>Neoptera</taxon>
        <taxon>Paraneoptera</taxon>
        <taxon>Hemiptera</taxon>
        <taxon>Auchenorrhyncha</taxon>
        <taxon>Membracoidea</taxon>
        <taxon>Cicadellidae</taxon>
        <taxon>Cicadellinae</taxon>
        <taxon>Cicadellini</taxon>
        <taxon>Graphocephala</taxon>
    </lineage>
</organism>
<accession>A0A1B6LYU9</accession>
<feature type="non-terminal residue" evidence="2">
    <location>
        <position position="106"/>
    </location>
</feature>
<feature type="transmembrane region" description="Helical" evidence="1">
    <location>
        <begin position="46"/>
        <end position="71"/>
    </location>
</feature>
<keyword evidence="1" id="KW-1133">Transmembrane helix</keyword>
<evidence type="ECO:0000313" key="2">
    <source>
        <dbReference type="EMBL" id="JAT28866.1"/>
    </source>
</evidence>
<keyword evidence="1" id="KW-0472">Membrane</keyword>
<keyword evidence="1" id="KW-0812">Transmembrane</keyword>
<dbReference type="EMBL" id="GEBQ01011111">
    <property type="protein sequence ID" value="JAT28866.1"/>
    <property type="molecule type" value="Transcribed_RNA"/>
</dbReference>
<reference evidence="2" key="1">
    <citation type="submission" date="2015-11" db="EMBL/GenBank/DDBJ databases">
        <title>De novo transcriptome assembly of four potential Pierce s Disease insect vectors from Arizona vineyards.</title>
        <authorList>
            <person name="Tassone E.E."/>
        </authorList>
    </citation>
    <scope>NUCLEOTIDE SEQUENCE</scope>
</reference>
<evidence type="ECO:0000256" key="1">
    <source>
        <dbReference type="SAM" id="Phobius"/>
    </source>
</evidence>
<feature type="non-terminal residue" evidence="2">
    <location>
        <position position="1"/>
    </location>
</feature>
<sequence length="106" mass="12305">FIQGPISRGVSYLLMGPWMNFTLKNLCTTGAANVGNYFFDPPHSDVIQFAIFFMFATYVTCVQSLNWWIAVCNHHSYLWNKMFNSVLLLTKAEQSARKRKFELELQ</sequence>
<protein>
    <recommendedName>
        <fullName evidence="3">Ion transport domain-containing protein</fullName>
    </recommendedName>
</protein>
<proteinExistence type="predicted"/>
<gene>
    <name evidence="2" type="ORF">g.2394</name>
</gene>